<dbReference type="Proteomes" id="UP000557193">
    <property type="component" value="Unassembled WGS sequence"/>
</dbReference>
<gene>
    <name evidence="2" type="ORF">HNP49_002117</name>
</gene>
<keyword evidence="1" id="KW-0472">Membrane</keyword>
<evidence type="ECO:0000313" key="2">
    <source>
        <dbReference type="EMBL" id="MBB6341949.1"/>
    </source>
</evidence>
<reference evidence="2 3" key="1">
    <citation type="submission" date="2020-08" db="EMBL/GenBank/DDBJ databases">
        <title>Functional genomics of gut bacteria from endangered species of beetles.</title>
        <authorList>
            <person name="Carlos-Shanley C."/>
        </authorList>
    </citation>
    <scope>NUCLEOTIDE SEQUENCE [LARGE SCALE GENOMIC DNA]</scope>
    <source>
        <strain evidence="2 3">S00202</strain>
    </source>
</reference>
<keyword evidence="1" id="KW-1133">Transmembrane helix</keyword>
<feature type="transmembrane region" description="Helical" evidence="1">
    <location>
        <begin position="6"/>
        <end position="25"/>
    </location>
</feature>
<sequence>MHLKIVNTVAVSFIAAAIIFYAGVFSNSFSQNMCYSNILSKIGSDAEIVANTENHGAIKNWAKFINNMPNHGYESDCKKILKYLNTKTLHTK</sequence>
<proteinExistence type="predicted"/>
<comment type="caution">
    <text evidence="2">The sequence shown here is derived from an EMBL/GenBank/DDBJ whole genome shotgun (WGS) entry which is preliminary data.</text>
</comment>
<protein>
    <submittedName>
        <fullName evidence="2">Uncharacterized protein</fullName>
    </submittedName>
</protein>
<evidence type="ECO:0000256" key="1">
    <source>
        <dbReference type="SAM" id="Phobius"/>
    </source>
</evidence>
<keyword evidence="1" id="KW-0812">Transmembrane</keyword>
<dbReference type="EMBL" id="JACHLL010000003">
    <property type="protein sequence ID" value="MBB6341949.1"/>
    <property type="molecule type" value="Genomic_DNA"/>
</dbReference>
<dbReference type="AlphaFoldDB" id="A0A7X0BSA3"/>
<keyword evidence="3" id="KW-1185">Reference proteome</keyword>
<name>A0A7X0BSA3_9PSED</name>
<organism evidence="2 3">
    <name type="scientific">Pseudomonas fluvialis</name>
    <dbReference type="NCBI Taxonomy" id="1793966"/>
    <lineage>
        <taxon>Bacteria</taxon>
        <taxon>Pseudomonadati</taxon>
        <taxon>Pseudomonadota</taxon>
        <taxon>Gammaproteobacteria</taxon>
        <taxon>Pseudomonadales</taxon>
        <taxon>Pseudomonadaceae</taxon>
        <taxon>Pseudomonas</taxon>
    </lineage>
</organism>
<accession>A0A7X0BSA3</accession>
<dbReference type="RefSeq" id="WP_184683074.1">
    <property type="nucleotide sequence ID" value="NZ_JACHLL010000003.1"/>
</dbReference>
<evidence type="ECO:0000313" key="3">
    <source>
        <dbReference type="Proteomes" id="UP000557193"/>
    </source>
</evidence>